<dbReference type="AlphaFoldDB" id="A0A328YCJ5"/>
<dbReference type="InterPro" id="IPR006139">
    <property type="entry name" value="D-isomer_2_OHA_DH_cat_dom"/>
</dbReference>
<dbReference type="InterPro" id="IPR006140">
    <property type="entry name" value="D-isomer_DH_NAD-bd"/>
</dbReference>
<keyword evidence="8" id="KW-1185">Reference proteome</keyword>
<name>A0A328YCJ5_9BURK</name>
<evidence type="ECO:0000256" key="3">
    <source>
        <dbReference type="ARBA" id="ARBA00023027"/>
    </source>
</evidence>
<reference evidence="7 8" key="1">
    <citation type="submission" date="2018-06" db="EMBL/GenBank/DDBJ databases">
        <title>Genomic Encyclopedia of Archaeal and Bacterial Type Strains, Phase II (KMG-II): from individual species to whole genera.</title>
        <authorList>
            <person name="Goeker M."/>
        </authorList>
    </citation>
    <scope>NUCLEOTIDE SEQUENCE [LARGE SCALE GENOMIC DNA]</scope>
    <source>
        <strain evidence="7 8">CFPB 3232</strain>
    </source>
</reference>
<dbReference type="PANTHER" id="PTHR10996:SF178">
    <property type="entry name" value="2-HYDROXYACID DEHYDROGENASE YGL185C-RELATED"/>
    <property type="match status" value="1"/>
</dbReference>
<evidence type="ECO:0000313" key="7">
    <source>
        <dbReference type="EMBL" id="RAR71649.1"/>
    </source>
</evidence>
<evidence type="ECO:0000256" key="4">
    <source>
        <dbReference type="RuleBase" id="RU003719"/>
    </source>
</evidence>
<dbReference type="Gene3D" id="3.40.50.720">
    <property type="entry name" value="NAD(P)-binding Rossmann-like Domain"/>
    <property type="match status" value="2"/>
</dbReference>
<dbReference type="SUPFAM" id="SSF51735">
    <property type="entry name" value="NAD(P)-binding Rossmann-fold domains"/>
    <property type="match status" value="1"/>
</dbReference>
<comment type="caution">
    <text evidence="7">The sequence shown here is derived from an EMBL/GenBank/DDBJ whole genome shotgun (WGS) entry which is preliminary data.</text>
</comment>
<feature type="domain" description="D-isomer specific 2-hydroxyacid dehydrogenase catalytic" evidence="5">
    <location>
        <begin position="29"/>
        <end position="325"/>
    </location>
</feature>
<dbReference type="FunFam" id="3.40.50.720:FF:000203">
    <property type="entry name" value="D-3-phosphoglycerate dehydrogenase (SerA)"/>
    <property type="match status" value="1"/>
</dbReference>
<evidence type="ECO:0000259" key="5">
    <source>
        <dbReference type="Pfam" id="PF00389"/>
    </source>
</evidence>
<comment type="similarity">
    <text evidence="1 4">Belongs to the D-isomer specific 2-hydroxyacid dehydrogenase family.</text>
</comment>
<dbReference type="GO" id="GO:0030267">
    <property type="term" value="F:glyoxylate reductase (NADPH) activity"/>
    <property type="evidence" value="ECO:0007669"/>
    <property type="project" value="TreeGrafter"/>
</dbReference>
<dbReference type="PANTHER" id="PTHR10996">
    <property type="entry name" value="2-HYDROXYACID DEHYDROGENASE-RELATED"/>
    <property type="match status" value="1"/>
</dbReference>
<dbReference type="InterPro" id="IPR036291">
    <property type="entry name" value="NAD(P)-bd_dom_sf"/>
</dbReference>
<dbReference type="InterPro" id="IPR050223">
    <property type="entry name" value="D-isomer_2-hydroxyacid_DH"/>
</dbReference>
<dbReference type="CDD" id="cd12173">
    <property type="entry name" value="PGDH_4"/>
    <property type="match status" value="1"/>
</dbReference>
<dbReference type="Pfam" id="PF02826">
    <property type="entry name" value="2-Hacid_dh_C"/>
    <property type="match status" value="1"/>
</dbReference>
<dbReference type="GO" id="GO:0005829">
    <property type="term" value="C:cytosol"/>
    <property type="evidence" value="ECO:0007669"/>
    <property type="project" value="TreeGrafter"/>
</dbReference>
<evidence type="ECO:0000256" key="2">
    <source>
        <dbReference type="ARBA" id="ARBA00023002"/>
    </source>
</evidence>
<dbReference type="Proteomes" id="UP000248856">
    <property type="component" value="Unassembled WGS sequence"/>
</dbReference>
<evidence type="ECO:0000259" key="6">
    <source>
        <dbReference type="Pfam" id="PF02826"/>
    </source>
</evidence>
<dbReference type="GO" id="GO:0016618">
    <property type="term" value="F:hydroxypyruvate reductase [NAD(P)H] activity"/>
    <property type="evidence" value="ECO:0007669"/>
    <property type="project" value="TreeGrafter"/>
</dbReference>
<protein>
    <submittedName>
        <fullName evidence="7">D-3-phosphoglycerate dehydrogenase</fullName>
    </submittedName>
</protein>
<gene>
    <name evidence="7" type="ORF">AX018_10849</name>
</gene>
<accession>A0A328YCJ5</accession>
<proteinExistence type="inferred from homology"/>
<feature type="domain" description="D-isomer specific 2-hydroxyacid dehydrogenase NAD-binding" evidence="6">
    <location>
        <begin position="127"/>
        <end position="298"/>
    </location>
</feature>
<dbReference type="GO" id="GO:0051287">
    <property type="term" value="F:NAD binding"/>
    <property type="evidence" value="ECO:0007669"/>
    <property type="project" value="InterPro"/>
</dbReference>
<keyword evidence="2 4" id="KW-0560">Oxidoreductase</keyword>
<evidence type="ECO:0000313" key="8">
    <source>
        <dbReference type="Proteomes" id="UP000248856"/>
    </source>
</evidence>
<organism evidence="7 8">
    <name type="scientific">Paracidovorax anthurii</name>
    <dbReference type="NCBI Taxonomy" id="78229"/>
    <lineage>
        <taxon>Bacteria</taxon>
        <taxon>Pseudomonadati</taxon>
        <taxon>Pseudomonadota</taxon>
        <taxon>Betaproteobacteria</taxon>
        <taxon>Burkholderiales</taxon>
        <taxon>Comamonadaceae</taxon>
        <taxon>Paracidovorax</taxon>
    </lineage>
</organism>
<dbReference type="EMBL" id="QLTA01000084">
    <property type="protein sequence ID" value="RAR71649.1"/>
    <property type="molecule type" value="Genomic_DNA"/>
</dbReference>
<evidence type="ECO:0000256" key="1">
    <source>
        <dbReference type="ARBA" id="ARBA00005854"/>
    </source>
</evidence>
<dbReference type="Pfam" id="PF00389">
    <property type="entry name" value="2-Hacid_dh"/>
    <property type="match status" value="1"/>
</dbReference>
<dbReference type="SUPFAM" id="SSF52283">
    <property type="entry name" value="Formate/glycerate dehydrogenase catalytic domain-like"/>
    <property type="match status" value="1"/>
</dbReference>
<dbReference type="OrthoDB" id="9805416at2"/>
<dbReference type="RefSeq" id="WP_111882583.1">
    <property type="nucleotide sequence ID" value="NZ_QLTA01000084.1"/>
</dbReference>
<sequence>MNASPDPTHHEAPTPPAPFDVLVTAAHWAEAAQDMVREAGGRVHCMAGPVTEDALAEQLAATGAQALVLRGSPPVTERVLAAAPALRIVAKNGAGVDSVDREAARRRGVAVAVAPGANADAVAEHALALMLALTRQLPELDRRVRAGGWAGSQWQGRDFRGSTVGIVGYGSIGRATARLAAALGAQVLVLRPPGQADGFATEPDLDRLLARVDILSLHCPLTERTRGLIGARELGLMRPGSLLVNTARGPVVQEDALIAALHGGQLAGAGLDTFDTEPLPERHPLAKLPQVLLTPHVAGVTRDAALRVATLTARNILDHLRGRALPAGHLLADG</sequence>
<keyword evidence="3" id="KW-0520">NAD</keyword>